<feature type="domain" description="Sema" evidence="12">
    <location>
        <begin position="31"/>
        <end position="500"/>
    </location>
</feature>
<dbReference type="PROSITE" id="PS51004">
    <property type="entry name" value="SEMA"/>
    <property type="match status" value="1"/>
</dbReference>
<evidence type="ECO:0000259" key="11">
    <source>
        <dbReference type="PROSITE" id="PS50835"/>
    </source>
</evidence>
<reference evidence="13" key="2">
    <citation type="submission" date="2025-09" db="UniProtKB">
        <authorList>
            <consortium name="Ensembl"/>
        </authorList>
    </citation>
    <scope>IDENTIFICATION</scope>
</reference>
<dbReference type="PROSITE" id="PS50835">
    <property type="entry name" value="IG_LIKE"/>
    <property type="match status" value="1"/>
</dbReference>
<keyword evidence="10" id="KW-1133">Transmembrane helix</keyword>
<keyword evidence="7" id="KW-0393">Immunoglobulin domain</keyword>
<dbReference type="GO" id="GO:0045499">
    <property type="term" value="F:chemorepellent activity"/>
    <property type="evidence" value="ECO:0007669"/>
    <property type="project" value="TreeGrafter"/>
</dbReference>
<comment type="caution">
    <text evidence="8">Lacks conserved residue(s) required for the propagation of feature annotation.</text>
</comment>
<evidence type="ECO:0000256" key="2">
    <source>
        <dbReference type="ARBA" id="ARBA00009492"/>
    </source>
</evidence>
<sequence length="737" mass="84112">MLRKKSQISQGRVLFSPNSIFVSSVAIIILMFSMFLTELWQLNRSWVFQGHGASLQPQTMVLDESHERLYVGAKNTLFSLSLDQLNMDQREVGLFSRCVCQEARHIELRHSGGNRLSECANYIKILQKYNQTHLLVCGTGAFNPICALGRQFSLEGHSIMSGRGRCPYDPNSPCTSTLSSKTTAPKWTQIDVVYAITNLFGCHCCKPFFLTDPKFVGSAVIPDNDDRDDDKVYFFFTELEVDAEGVKKAVYTHVGRVCANDQGGQRMLVNRWSSFLKTRLICSVAGPNGMDTHFDNLEDVFVLKNKDGKNPEIFGLFSTTSAVFKGYAVCVYHMEDIRAVFNGPFAYRERPEHHWTPYEDRVPYPRPGSVSLKGLVHPQNKSASDFPDEVLRFVRSHPMMYRPVLPQHRRPILLQTEQGGRKLTQIAVDRVQAQDGHYHVLYIGTDDSVVLKVITIYNKDTDTMEEVLLEELQVFKCPHVNAPQQQLYVGSEVGVAQVRLYQCDLYGSECADCCLARDPYCAWDGLTYPLFPLQVLCVCLFIDEQWHRAEERLVYSVESNSTLLECVPRSLQARVLWFLQKGEEKLEVSLIELDMKKSDERVIMTSHGLLFLRVRNSDAGVYVCQTVEHGYVHTLLRISLHVLRGERVESVIHSANDGEGQKAAATCPKSRLWYKDFLQLIGYREAQKVEEYCERVWCSNKKRKKTKRKYAPAGVEKRGRSRADENTHRVPRHTLDT</sequence>
<dbReference type="GO" id="GO:0007411">
    <property type="term" value="P:axon guidance"/>
    <property type="evidence" value="ECO:0007669"/>
    <property type="project" value="TreeGrafter"/>
</dbReference>
<dbReference type="GO" id="GO:0005886">
    <property type="term" value="C:plasma membrane"/>
    <property type="evidence" value="ECO:0007669"/>
    <property type="project" value="TreeGrafter"/>
</dbReference>
<dbReference type="SUPFAM" id="SSF103575">
    <property type="entry name" value="Plexin repeat"/>
    <property type="match status" value="1"/>
</dbReference>
<feature type="transmembrane region" description="Helical" evidence="10">
    <location>
        <begin position="20"/>
        <end position="40"/>
    </location>
</feature>
<feature type="compositionally biased region" description="Basic and acidic residues" evidence="9">
    <location>
        <begin position="715"/>
        <end position="737"/>
    </location>
</feature>
<evidence type="ECO:0000256" key="4">
    <source>
        <dbReference type="ARBA" id="ARBA00022729"/>
    </source>
</evidence>
<dbReference type="SMART" id="SM00630">
    <property type="entry name" value="Sema"/>
    <property type="match status" value="1"/>
</dbReference>
<keyword evidence="6" id="KW-0325">Glycoprotein</keyword>
<dbReference type="GO" id="GO:0001755">
    <property type="term" value="P:neural crest cell migration"/>
    <property type="evidence" value="ECO:0007669"/>
    <property type="project" value="TreeGrafter"/>
</dbReference>
<keyword evidence="14" id="KW-1185">Reference proteome</keyword>
<evidence type="ECO:0000256" key="9">
    <source>
        <dbReference type="SAM" id="MobiDB-lite"/>
    </source>
</evidence>
<evidence type="ECO:0000313" key="14">
    <source>
        <dbReference type="Proteomes" id="UP000261620"/>
    </source>
</evidence>
<keyword evidence="5" id="KW-1015">Disulfide bond</keyword>
<reference evidence="13" key="1">
    <citation type="submission" date="2025-08" db="UniProtKB">
        <authorList>
            <consortium name="Ensembl"/>
        </authorList>
    </citation>
    <scope>IDENTIFICATION</scope>
</reference>
<dbReference type="InterPro" id="IPR015943">
    <property type="entry name" value="WD40/YVTN_repeat-like_dom_sf"/>
</dbReference>
<dbReference type="InterPro" id="IPR036179">
    <property type="entry name" value="Ig-like_dom_sf"/>
</dbReference>
<dbReference type="Proteomes" id="UP000261620">
    <property type="component" value="Unplaced"/>
</dbReference>
<dbReference type="Pfam" id="PF01403">
    <property type="entry name" value="Sema"/>
    <property type="match status" value="1"/>
</dbReference>
<dbReference type="AlphaFoldDB" id="A0A3Q3WFK5"/>
<dbReference type="Pfam" id="PF00047">
    <property type="entry name" value="ig"/>
    <property type="match status" value="1"/>
</dbReference>
<keyword evidence="10" id="KW-0812">Transmembrane</keyword>
<evidence type="ECO:0000256" key="10">
    <source>
        <dbReference type="SAM" id="Phobius"/>
    </source>
</evidence>
<name>A0A3Q3WFK5_MOLML</name>
<dbReference type="InterPro" id="IPR013151">
    <property type="entry name" value="Immunoglobulin_dom"/>
</dbReference>
<dbReference type="Gene3D" id="2.130.10.10">
    <property type="entry name" value="YVTN repeat-like/Quinoprotein amine dehydrogenase"/>
    <property type="match status" value="1"/>
</dbReference>
<dbReference type="CDD" id="cd05871">
    <property type="entry name" value="Ig_Sema3"/>
    <property type="match status" value="1"/>
</dbReference>
<dbReference type="GO" id="GO:0030335">
    <property type="term" value="P:positive regulation of cell migration"/>
    <property type="evidence" value="ECO:0007669"/>
    <property type="project" value="TreeGrafter"/>
</dbReference>
<comment type="similarity">
    <text evidence="2">Belongs to the semaphorin family.</text>
</comment>
<dbReference type="SUPFAM" id="SSF48726">
    <property type="entry name" value="Immunoglobulin"/>
    <property type="match status" value="1"/>
</dbReference>
<dbReference type="InterPro" id="IPR016201">
    <property type="entry name" value="PSI"/>
</dbReference>
<dbReference type="SMART" id="SM00423">
    <property type="entry name" value="PSI"/>
    <property type="match status" value="1"/>
</dbReference>
<protein>
    <submittedName>
        <fullName evidence="13">Uncharacterized protein</fullName>
    </submittedName>
</protein>
<feature type="region of interest" description="Disordered" evidence="9">
    <location>
        <begin position="708"/>
        <end position="737"/>
    </location>
</feature>
<comment type="subcellular location">
    <subcellularLocation>
        <location evidence="1">Secreted</location>
    </subcellularLocation>
</comment>
<evidence type="ECO:0000256" key="1">
    <source>
        <dbReference type="ARBA" id="ARBA00004613"/>
    </source>
</evidence>
<dbReference type="PANTHER" id="PTHR11036:SF22">
    <property type="entry name" value="SEMAPHORIN-3E"/>
    <property type="match status" value="1"/>
</dbReference>
<dbReference type="SUPFAM" id="SSF101912">
    <property type="entry name" value="Sema domain"/>
    <property type="match status" value="1"/>
</dbReference>
<evidence type="ECO:0000256" key="6">
    <source>
        <dbReference type="ARBA" id="ARBA00023180"/>
    </source>
</evidence>
<dbReference type="InterPro" id="IPR007110">
    <property type="entry name" value="Ig-like_dom"/>
</dbReference>
<dbReference type="InterPro" id="IPR036352">
    <property type="entry name" value="Semap_dom_sf"/>
</dbReference>
<keyword evidence="4" id="KW-0732">Signal</keyword>
<evidence type="ECO:0000313" key="13">
    <source>
        <dbReference type="Ensembl" id="ENSMMOP00000010947.1"/>
    </source>
</evidence>
<evidence type="ECO:0000259" key="12">
    <source>
        <dbReference type="PROSITE" id="PS51004"/>
    </source>
</evidence>
<dbReference type="PANTHER" id="PTHR11036">
    <property type="entry name" value="SEMAPHORIN"/>
    <property type="match status" value="1"/>
</dbReference>
<dbReference type="GO" id="GO:0005615">
    <property type="term" value="C:extracellular space"/>
    <property type="evidence" value="ECO:0007669"/>
    <property type="project" value="TreeGrafter"/>
</dbReference>
<keyword evidence="3" id="KW-0964">Secreted</keyword>
<evidence type="ECO:0000256" key="8">
    <source>
        <dbReference type="PROSITE-ProRule" id="PRU00352"/>
    </source>
</evidence>
<keyword evidence="10" id="KW-0472">Membrane</keyword>
<dbReference type="Gene3D" id="2.60.40.10">
    <property type="entry name" value="Immunoglobulins"/>
    <property type="match status" value="1"/>
</dbReference>
<accession>A0A3Q3WFK5</accession>
<dbReference type="Gene3D" id="3.30.1680.10">
    <property type="entry name" value="ligand-binding face of the semaphorins, domain 2"/>
    <property type="match status" value="1"/>
</dbReference>
<feature type="domain" description="Ig-like" evidence="11">
    <location>
        <begin position="558"/>
        <end position="625"/>
    </location>
</feature>
<dbReference type="GO" id="GO:0030215">
    <property type="term" value="F:semaphorin receptor binding"/>
    <property type="evidence" value="ECO:0007669"/>
    <property type="project" value="InterPro"/>
</dbReference>
<dbReference type="FunFam" id="2.60.40.10:FF:000030">
    <property type="entry name" value="Semaphorin 3F like"/>
    <property type="match status" value="1"/>
</dbReference>
<dbReference type="InterPro" id="IPR027231">
    <property type="entry name" value="Semaphorin"/>
</dbReference>
<dbReference type="InterPro" id="IPR013783">
    <property type="entry name" value="Ig-like_fold"/>
</dbReference>
<dbReference type="Ensembl" id="ENSMMOT00000011135.1">
    <property type="protein sequence ID" value="ENSMMOP00000010947.1"/>
    <property type="gene ID" value="ENSMMOG00000008349.1"/>
</dbReference>
<dbReference type="GO" id="GO:0071526">
    <property type="term" value="P:semaphorin-plexin signaling pathway"/>
    <property type="evidence" value="ECO:0007669"/>
    <property type="project" value="TreeGrafter"/>
</dbReference>
<evidence type="ECO:0000256" key="7">
    <source>
        <dbReference type="ARBA" id="ARBA00023319"/>
    </source>
</evidence>
<evidence type="ECO:0000256" key="3">
    <source>
        <dbReference type="ARBA" id="ARBA00022525"/>
    </source>
</evidence>
<proteinExistence type="inferred from homology"/>
<evidence type="ECO:0000256" key="5">
    <source>
        <dbReference type="ARBA" id="ARBA00023157"/>
    </source>
</evidence>
<dbReference type="InterPro" id="IPR001627">
    <property type="entry name" value="Semap_dom"/>
</dbReference>
<organism evidence="13 14">
    <name type="scientific">Mola mola</name>
    <name type="common">Ocean sunfish</name>
    <name type="synonym">Tetraodon mola</name>
    <dbReference type="NCBI Taxonomy" id="94237"/>
    <lineage>
        <taxon>Eukaryota</taxon>
        <taxon>Metazoa</taxon>
        <taxon>Chordata</taxon>
        <taxon>Craniata</taxon>
        <taxon>Vertebrata</taxon>
        <taxon>Euteleostomi</taxon>
        <taxon>Actinopterygii</taxon>
        <taxon>Neopterygii</taxon>
        <taxon>Teleostei</taxon>
        <taxon>Neoteleostei</taxon>
        <taxon>Acanthomorphata</taxon>
        <taxon>Eupercaria</taxon>
        <taxon>Tetraodontiformes</taxon>
        <taxon>Molidae</taxon>
        <taxon>Mola</taxon>
    </lineage>
</organism>